<accession>A0A912MTE3</accession>
<dbReference type="WBParaSite" id="HCON_00127755-00001">
    <property type="protein sequence ID" value="HCON_00127755-00001"/>
    <property type="gene ID" value="HCON_00127755"/>
</dbReference>
<sequence>IIQTFDASCVDHFHSIHFGIHSFLMILLYFLIPQLIQFSYCLATPMYTYIKALCPPGLMPLTGARRVRTCDTGCPPGSSCINGICCTSPPRCDHPTYR</sequence>
<protein>
    <submittedName>
        <fullName evidence="3">Uncharacterized protein</fullName>
    </submittedName>
</protein>
<keyword evidence="2" id="KW-1185">Reference proteome</keyword>
<evidence type="ECO:0000313" key="2">
    <source>
        <dbReference type="Proteomes" id="UP000025227"/>
    </source>
</evidence>
<dbReference type="SMART" id="SM00289">
    <property type="entry name" value="WR1"/>
    <property type="match status" value="1"/>
</dbReference>
<reference evidence="3" key="1">
    <citation type="submission" date="2022-10" db="UniProtKB">
        <authorList>
            <consortium name="WormBaseParasite"/>
        </authorList>
    </citation>
    <scope>IDENTIFICATION</scope>
    <source>
        <strain evidence="3">MHco3</strain>
    </source>
</reference>
<feature type="transmembrane region" description="Helical" evidence="1">
    <location>
        <begin position="20"/>
        <end position="43"/>
    </location>
</feature>
<name>A0A912MTE3_HAECO</name>
<proteinExistence type="predicted"/>
<dbReference type="OrthoDB" id="5850363at2759"/>
<evidence type="ECO:0000313" key="3">
    <source>
        <dbReference type="WBParaSite" id="HCON_00127755-00001"/>
    </source>
</evidence>
<dbReference type="AlphaFoldDB" id="A0A912MTE3"/>
<keyword evidence="1" id="KW-0472">Membrane</keyword>
<dbReference type="InterPro" id="IPR006150">
    <property type="entry name" value="Cys_repeat_1"/>
</dbReference>
<organism evidence="2 3">
    <name type="scientific">Haemonchus contortus</name>
    <name type="common">Barber pole worm</name>
    <dbReference type="NCBI Taxonomy" id="6289"/>
    <lineage>
        <taxon>Eukaryota</taxon>
        <taxon>Metazoa</taxon>
        <taxon>Ecdysozoa</taxon>
        <taxon>Nematoda</taxon>
        <taxon>Chromadorea</taxon>
        <taxon>Rhabditida</taxon>
        <taxon>Rhabditina</taxon>
        <taxon>Rhabditomorpha</taxon>
        <taxon>Strongyloidea</taxon>
        <taxon>Trichostrongylidae</taxon>
        <taxon>Haemonchus</taxon>
    </lineage>
</organism>
<dbReference type="Proteomes" id="UP000025227">
    <property type="component" value="Unplaced"/>
</dbReference>
<keyword evidence="1" id="KW-1133">Transmembrane helix</keyword>
<evidence type="ECO:0000256" key="1">
    <source>
        <dbReference type="SAM" id="Phobius"/>
    </source>
</evidence>
<keyword evidence="1" id="KW-0812">Transmembrane</keyword>